<sequence>MNIQNIEVIDLASTYEYVWNNFKVPWEEIPEHMITMCEKGERNKYVISEIIHIVVNELRQIKELIPAKILKKVASDMCEKFPLMFRDIDNDGVVMADGSCTMFCKLHERASYLRRPHKRKLSTTDKVPPKLVKKKVNIMAGCSNWDDRSVNDDVDLKMKVNTCGTCPADLENFHDLLEKTYGDQRQFLNNIQNPPTVLEIKKEWPVLFKEPAIIWHFQKLTSKDLNTLPTIIEKNAQSIKKFGVKIKKLQGNEYEDWETSLKFVANYFNEDLNYFYYKTKEDDNAAKSSAPCVIEIENKNEFFVFMENEKVLEVKSGIEGIKIAFGLYFIFNLQYPHETSLTLEFIQRFFMKIHPDAGTGSKKNKNSKNKVITLINKLK</sequence>
<dbReference type="Proteomes" id="UP001154078">
    <property type="component" value="Chromosome 6"/>
</dbReference>
<name>A0A9P0FLA7_BRAAE</name>
<accession>A0A9P0FLA7</accession>
<reference evidence="1" key="1">
    <citation type="submission" date="2021-12" db="EMBL/GenBank/DDBJ databases">
        <authorList>
            <person name="King R."/>
        </authorList>
    </citation>
    <scope>NUCLEOTIDE SEQUENCE</scope>
</reference>
<gene>
    <name evidence="1" type="ORF">MELIAE_LOCUS8872</name>
</gene>
<dbReference type="PANTHER" id="PTHR31025">
    <property type="entry name" value="SI:CH211-196P9.1-RELATED"/>
    <property type="match status" value="1"/>
</dbReference>
<dbReference type="PANTHER" id="PTHR31025:SF22">
    <property type="entry name" value="IP13529P"/>
    <property type="match status" value="1"/>
</dbReference>
<keyword evidence="2" id="KW-1185">Reference proteome</keyword>
<dbReference type="EMBL" id="OV121137">
    <property type="protein sequence ID" value="CAH0558576.1"/>
    <property type="molecule type" value="Genomic_DNA"/>
</dbReference>
<dbReference type="AlphaFoldDB" id="A0A9P0FLA7"/>
<organism evidence="1 2">
    <name type="scientific">Brassicogethes aeneus</name>
    <name type="common">Rape pollen beetle</name>
    <name type="synonym">Meligethes aeneus</name>
    <dbReference type="NCBI Taxonomy" id="1431903"/>
    <lineage>
        <taxon>Eukaryota</taxon>
        <taxon>Metazoa</taxon>
        <taxon>Ecdysozoa</taxon>
        <taxon>Arthropoda</taxon>
        <taxon>Hexapoda</taxon>
        <taxon>Insecta</taxon>
        <taxon>Pterygota</taxon>
        <taxon>Neoptera</taxon>
        <taxon>Endopterygota</taxon>
        <taxon>Coleoptera</taxon>
        <taxon>Polyphaga</taxon>
        <taxon>Cucujiformia</taxon>
        <taxon>Nitidulidae</taxon>
        <taxon>Meligethinae</taxon>
        <taxon>Brassicogethes</taxon>
    </lineage>
</organism>
<evidence type="ECO:0000313" key="2">
    <source>
        <dbReference type="Proteomes" id="UP001154078"/>
    </source>
</evidence>
<proteinExistence type="predicted"/>
<protein>
    <submittedName>
        <fullName evidence="1">Uncharacterized protein</fullName>
    </submittedName>
</protein>
<evidence type="ECO:0000313" key="1">
    <source>
        <dbReference type="EMBL" id="CAH0558576.1"/>
    </source>
</evidence>
<dbReference type="OrthoDB" id="6780312at2759"/>